<protein>
    <submittedName>
        <fullName evidence="1">Uncharacterized protein</fullName>
    </submittedName>
</protein>
<evidence type="ECO:0000313" key="1">
    <source>
        <dbReference type="EMBL" id="RXH40397.1"/>
    </source>
</evidence>
<proteinExistence type="predicted"/>
<dbReference type="RefSeq" id="WP_128944739.1">
    <property type="nucleotide sequence ID" value="NZ_LBJM01000041.1"/>
</dbReference>
<sequence>MMVPISERKAARSGTVDDGQHLFFGVRRNLVRLRDGRAAQASSSSCMICGSISSFLIHLGFGGSEQLAHEATNAFEQSLQRVAVADQSATVFHSPVEPRLLGCIGEAEAQFRREHPFHDH</sequence>
<organism evidence="1 2">
    <name type="scientific">Bradyrhizobium zhanjiangense</name>
    <dbReference type="NCBI Taxonomy" id="1325107"/>
    <lineage>
        <taxon>Bacteria</taxon>
        <taxon>Pseudomonadati</taxon>
        <taxon>Pseudomonadota</taxon>
        <taxon>Alphaproteobacteria</taxon>
        <taxon>Hyphomicrobiales</taxon>
        <taxon>Nitrobacteraceae</taxon>
        <taxon>Bradyrhizobium</taxon>
    </lineage>
</organism>
<dbReference type="EMBL" id="LBJM01000041">
    <property type="protein sequence ID" value="RXH40397.1"/>
    <property type="molecule type" value="Genomic_DNA"/>
</dbReference>
<name>A0A4Q0SLG9_9BRAD</name>
<evidence type="ECO:0000313" key="2">
    <source>
        <dbReference type="Proteomes" id="UP000290565"/>
    </source>
</evidence>
<dbReference type="Proteomes" id="UP000290565">
    <property type="component" value="Unassembled WGS sequence"/>
</dbReference>
<reference evidence="1 2" key="1">
    <citation type="submission" date="2015-04" db="EMBL/GenBank/DDBJ databases">
        <title>Comparative genomics of rhizobia nodulating Arachis hypogaea in China.</title>
        <authorList>
            <person name="Li Y."/>
        </authorList>
    </citation>
    <scope>NUCLEOTIDE SEQUENCE [LARGE SCALE GENOMIC DNA]</scope>
    <source>
        <strain evidence="1 2">CCBAU 51787</strain>
    </source>
</reference>
<gene>
    <name evidence="1" type="ORF">XH94_13285</name>
</gene>
<comment type="caution">
    <text evidence="1">The sequence shown here is derived from an EMBL/GenBank/DDBJ whole genome shotgun (WGS) entry which is preliminary data.</text>
</comment>
<dbReference type="AlphaFoldDB" id="A0A4Q0SLG9"/>
<accession>A0A4Q0SLG9</accession>